<evidence type="ECO:0000259" key="17">
    <source>
        <dbReference type="Pfam" id="PF03443"/>
    </source>
</evidence>
<evidence type="ECO:0000256" key="15">
    <source>
        <dbReference type="ARBA" id="ARBA00047174"/>
    </source>
</evidence>
<reference evidence="18 19" key="1">
    <citation type="submission" date="2020-01" db="EMBL/GenBank/DDBJ databases">
        <authorList>
            <person name="Gupta K D."/>
        </authorList>
    </citation>
    <scope>NUCLEOTIDE SEQUENCE [LARGE SCALE GENOMIC DNA]</scope>
</reference>
<feature type="chain" id="PRO_5035872400" description="lytic cellulose monooxygenase (C4-dehydrogenating)" evidence="16">
    <location>
        <begin position="18"/>
        <end position="228"/>
    </location>
</feature>
<keyword evidence="5 16" id="KW-0732">Signal</keyword>
<dbReference type="AlphaFoldDB" id="A0A8S0X018"/>
<comment type="catalytic activity">
    <reaction evidence="14">
        <text>[(1-&gt;4)-beta-D-glucosyl]n+m + reduced acceptor + O2 = 4-dehydro-beta-D-glucosyl-[(1-&gt;4)-beta-D-glucosyl]n-1 + [(1-&gt;4)-beta-D-glucosyl]m + acceptor + H2O.</text>
        <dbReference type="EC" id="1.14.99.56"/>
    </reaction>
</comment>
<proteinExistence type="inferred from homology"/>
<evidence type="ECO:0000256" key="5">
    <source>
        <dbReference type="ARBA" id="ARBA00022729"/>
    </source>
</evidence>
<feature type="domain" description="Auxiliary Activity family 9 catalytic" evidence="17">
    <location>
        <begin position="18"/>
        <end position="218"/>
    </location>
</feature>
<dbReference type="PANTHER" id="PTHR33353:SF10">
    <property type="entry name" value="ENDO-BETA-1,4-GLUCANASE D"/>
    <property type="match status" value="1"/>
</dbReference>
<dbReference type="EMBL" id="CACVBS010000083">
    <property type="protein sequence ID" value="CAA7269966.1"/>
    <property type="molecule type" value="Genomic_DNA"/>
</dbReference>
<comment type="cofactor">
    <cofactor evidence="1">
        <name>Cu(2+)</name>
        <dbReference type="ChEBI" id="CHEBI:29036"/>
    </cofactor>
</comment>
<evidence type="ECO:0000256" key="13">
    <source>
        <dbReference type="ARBA" id="ARBA00044502"/>
    </source>
</evidence>
<dbReference type="InterPro" id="IPR049892">
    <property type="entry name" value="AA9"/>
</dbReference>
<evidence type="ECO:0000256" key="1">
    <source>
        <dbReference type="ARBA" id="ARBA00001973"/>
    </source>
</evidence>
<sequence length="228" mass="24127">MKSVFAVVLSLASLAACHYTFPTLIVNGAPSGEWVNIRRTNNYNTQAPVTDVTSQDLRCYTSETRATATTVDVAAGSQLGIKANGNAYHQGVANIYMAKAPSTAAGWDGSGNVWFKVHEVPAIANGQTITFPGSNVDTFTFTIPRSLPSGEYLVRIEQIALHSASSFGGAQFYISCAQVRVTGGGNGTPGPLVSIPGVYNGNEPGIKINIYWPIPTTYVQPGPAVWRG</sequence>
<evidence type="ECO:0000256" key="4">
    <source>
        <dbReference type="ARBA" id="ARBA00022723"/>
    </source>
</evidence>
<feature type="signal peptide" evidence="16">
    <location>
        <begin position="1"/>
        <end position="17"/>
    </location>
</feature>
<dbReference type="GO" id="GO:0004497">
    <property type="term" value="F:monooxygenase activity"/>
    <property type="evidence" value="ECO:0007669"/>
    <property type="project" value="UniProtKB-KW"/>
</dbReference>
<evidence type="ECO:0000256" key="14">
    <source>
        <dbReference type="ARBA" id="ARBA00045077"/>
    </source>
</evidence>
<dbReference type="GO" id="GO:0046872">
    <property type="term" value="F:metal ion binding"/>
    <property type="evidence" value="ECO:0007669"/>
    <property type="project" value="UniProtKB-KW"/>
</dbReference>
<evidence type="ECO:0000256" key="11">
    <source>
        <dbReference type="ARBA" id="ARBA00023277"/>
    </source>
</evidence>
<evidence type="ECO:0000256" key="3">
    <source>
        <dbReference type="ARBA" id="ARBA00022525"/>
    </source>
</evidence>
<dbReference type="OrthoDB" id="3496539at2759"/>
<dbReference type="Pfam" id="PF03443">
    <property type="entry name" value="AA9"/>
    <property type="match status" value="1"/>
</dbReference>
<dbReference type="GO" id="GO:0030245">
    <property type="term" value="P:cellulose catabolic process"/>
    <property type="evidence" value="ECO:0007669"/>
    <property type="project" value="UniProtKB-KW"/>
</dbReference>
<accession>A0A8S0X018</accession>
<evidence type="ECO:0000256" key="6">
    <source>
        <dbReference type="ARBA" id="ARBA00023001"/>
    </source>
</evidence>
<keyword evidence="8" id="KW-0186">Copper</keyword>
<dbReference type="GO" id="GO:0005576">
    <property type="term" value="C:extracellular region"/>
    <property type="evidence" value="ECO:0007669"/>
    <property type="project" value="UniProtKB-SubCell"/>
</dbReference>
<comment type="similarity">
    <text evidence="13">Belongs to the polysaccharide monooxygenase AA9 family.</text>
</comment>
<keyword evidence="19" id="KW-1185">Reference proteome</keyword>
<keyword evidence="4" id="KW-0479">Metal-binding</keyword>
<keyword evidence="7" id="KW-0560">Oxidoreductase</keyword>
<keyword evidence="10" id="KW-1015">Disulfide bond</keyword>
<keyword evidence="3" id="KW-0964">Secreted</keyword>
<evidence type="ECO:0000256" key="12">
    <source>
        <dbReference type="ARBA" id="ARBA00023326"/>
    </source>
</evidence>
<dbReference type="Gene3D" id="2.70.50.70">
    <property type="match status" value="1"/>
</dbReference>
<evidence type="ECO:0000256" key="8">
    <source>
        <dbReference type="ARBA" id="ARBA00023008"/>
    </source>
</evidence>
<evidence type="ECO:0000256" key="9">
    <source>
        <dbReference type="ARBA" id="ARBA00023033"/>
    </source>
</evidence>
<keyword evidence="12" id="KW-0624">Polysaccharide degradation</keyword>
<organism evidence="18 19">
    <name type="scientific">Cyclocybe aegerita</name>
    <name type="common">Black poplar mushroom</name>
    <name type="synonym">Agrocybe aegerita</name>
    <dbReference type="NCBI Taxonomy" id="1973307"/>
    <lineage>
        <taxon>Eukaryota</taxon>
        <taxon>Fungi</taxon>
        <taxon>Dikarya</taxon>
        <taxon>Basidiomycota</taxon>
        <taxon>Agaricomycotina</taxon>
        <taxon>Agaricomycetes</taxon>
        <taxon>Agaricomycetidae</taxon>
        <taxon>Agaricales</taxon>
        <taxon>Agaricineae</taxon>
        <taxon>Bolbitiaceae</taxon>
        <taxon>Cyclocybe</taxon>
    </lineage>
</organism>
<keyword evidence="11" id="KW-0119">Carbohydrate metabolism</keyword>
<evidence type="ECO:0000256" key="2">
    <source>
        <dbReference type="ARBA" id="ARBA00004613"/>
    </source>
</evidence>
<keyword evidence="9" id="KW-0503">Monooxygenase</keyword>
<gene>
    <name evidence="18" type="ORF">AAE3_LOCUS12182</name>
</gene>
<protein>
    <recommendedName>
        <fullName evidence="15">lytic cellulose monooxygenase (C4-dehydrogenating)</fullName>
        <ecNumber evidence="15">1.14.99.56</ecNumber>
    </recommendedName>
</protein>
<evidence type="ECO:0000256" key="10">
    <source>
        <dbReference type="ARBA" id="ARBA00023157"/>
    </source>
</evidence>
<evidence type="ECO:0000256" key="7">
    <source>
        <dbReference type="ARBA" id="ARBA00023002"/>
    </source>
</evidence>
<dbReference type="PANTHER" id="PTHR33353">
    <property type="entry name" value="PUTATIVE (AFU_ORTHOLOGUE AFUA_1G12560)-RELATED"/>
    <property type="match status" value="1"/>
</dbReference>
<evidence type="ECO:0000313" key="18">
    <source>
        <dbReference type="EMBL" id="CAA7269966.1"/>
    </source>
</evidence>
<evidence type="ECO:0000256" key="16">
    <source>
        <dbReference type="SAM" id="SignalP"/>
    </source>
</evidence>
<name>A0A8S0X018_CYCAE</name>
<dbReference type="PROSITE" id="PS51257">
    <property type="entry name" value="PROKAR_LIPOPROTEIN"/>
    <property type="match status" value="1"/>
</dbReference>
<dbReference type="CDD" id="cd21175">
    <property type="entry name" value="LPMO_AA9"/>
    <property type="match status" value="1"/>
</dbReference>
<dbReference type="Proteomes" id="UP000467700">
    <property type="component" value="Unassembled WGS sequence"/>
</dbReference>
<comment type="subcellular location">
    <subcellularLocation>
        <location evidence="2">Secreted</location>
    </subcellularLocation>
</comment>
<keyword evidence="6" id="KW-0136">Cellulose degradation</keyword>
<dbReference type="EC" id="1.14.99.56" evidence="15"/>
<dbReference type="InterPro" id="IPR005103">
    <property type="entry name" value="AA9_LPMO"/>
</dbReference>
<comment type="caution">
    <text evidence="18">The sequence shown here is derived from an EMBL/GenBank/DDBJ whole genome shotgun (WGS) entry which is preliminary data.</text>
</comment>
<evidence type="ECO:0000313" key="19">
    <source>
        <dbReference type="Proteomes" id="UP000467700"/>
    </source>
</evidence>